<dbReference type="InterPro" id="IPR009081">
    <property type="entry name" value="PP-bd_ACP"/>
</dbReference>
<dbReference type="HOGENOM" id="CLU_108696_20_1_2"/>
<sequence>MASFNENAIKNIFCEVLGIPADEVTDTLAYNSCAQWDSLKHLQLVAMFEEKFEIEIDMDDIIAMENYGKIKEILHKYLT</sequence>
<evidence type="ECO:0000313" key="2">
    <source>
        <dbReference type="EMBL" id="ABS56258.1"/>
    </source>
</evidence>
<name>A7I947_METB6</name>
<dbReference type="eggNOG" id="arCOG09600">
    <property type="taxonomic scope" value="Archaea"/>
</dbReference>
<dbReference type="EMBL" id="CP000780">
    <property type="protein sequence ID" value="ABS56258.1"/>
    <property type="molecule type" value="Genomic_DNA"/>
</dbReference>
<feature type="domain" description="Carrier" evidence="1">
    <location>
        <begin position="1"/>
        <end position="79"/>
    </location>
</feature>
<gene>
    <name evidence="2" type="ordered locus">Mboo_1741</name>
</gene>
<dbReference type="AlphaFoldDB" id="A7I947"/>
<dbReference type="Pfam" id="PF00550">
    <property type="entry name" value="PP-binding"/>
    <property type="match status" value="1"/>
</dbReference>
<dbReference type="OrthoDB" id="117527at2157"/>
<dbReference type="KEGG" id="mbn:Mboo_1741"/>
<evidence type="ECO:0000313" key="3">
    <source>
        <dbReference type="Proteomes" id="UP000002408"/>
    </source>
</evidence>
<protein>
    <submittedName>
        <fullName evidence="2">Acyl carrier protein</fullName>
    </submittedName>
</protein>
<dbReference type="Proteomes" id="UP000002408">
    <property type="component" value="Chromosome"/>
</dbReference>
<dbReference type="STRING" id="456442.Mboo_1741"/>
<keyword evidence="3" id="KW-1185">Reference proteome</keyword>
<reference evidence="3" key="1">
    <citation type="journal article" date="2015" name="Microbiology">
        <title>Genome of Methanoregula boonei 6A8 reveals adaptations to oligotrophic peatland environments.</title>
        <authorList>
            <person name="Braeuer S."/>
            <person name="Cadillo-Quiroz H."/>
            <person name="Kyrpides N."/>
            <person name="Woyke T."/>
            <person name="Goodwin L."/>
            <person name="Detter C."/>
            <person name="Podell S."/>
            <person name="Yavitt J.B."/>
            <person name="Zinder S.H."/>
        </authorList>
    </citation>
    <scope>NUCLEOTIDE SEQUENCE [LARGE SCALE GENOMIC DNA]</scope>
    <source>
        <strain evidence="3">DSM 21154 / JCM 14090 / 6A8</strain>
    </source>
</reference>
<organism evidence="2 3">
    <name type="scientific">Methanoregula boonei (strain DSM 21154 / JCM 14090 / 6A8)</name>
    <dbReference type="NCBI Taxonomy" id="456442"/>
    <lineage>
        <taxon>Archaea</taxon>
        <taxon>Methanobacteriati</taxon>
        <taxon>Methanobacteriota</taxon>
        <taxon>Stenosarchaea group</taxon>
        <taxon>Methanomicrobia</taxon>
        <taxon>Methanomicrobiales</taxon>
        <taxon>Methanoregulaceae</taxon>
        <taxon>Methanoregula</taxon>
    </lineage>
</organism>
<proteinExistence type="predicted"/>
<evidence type="ECO:0000259" key="1">
    <source>
        <dbReference type="PROSITE" id="PS50075"/>
    </source>
</evidence>
<accession>A7I947</accession>
<dbReference type="Gene3D" id="1.10.1200.10">
    <property type="entry name" value="ACP-like"/>
    <property type="match status" value="1"/>
</dbReference>
<dbReference type="PROSITE" id="PS50075">
    <property type="entry name" value="CARRIER"/>
    <property type="match status" value="1"/>
</dbReference>
<dbReference type="InterPro" id="IPR036736">
    <property type="entry name" value="ACP-like_sf"/>
</dbReference>
<dbReference type="GeneID" id="5411973"/>
<dbReference type="RefSeq" id="WP_012107306.1">
    <property type="nucleotide sequence ID" value="NC_009712.1"/>
</dbReference>
<dbReference type="SUPFAM" id="SSF47336">
    <property type="entry name" value="ACP-like"/>
    <property type="match status" value="1"/>
</dbReference>